<comment type="caution">
    <text evidence="1">The sequence shown here is derived from an EMBL/GenBank/DDBJ whole genome shotgun (WGS) entry which is preliminary data.</text>
</comment>
<organism evidence="1 2">
    <name type="scientific">Luteolibacter arcticus</name>
    <dbReference type="NCBI Taxonomy" id="1581411"/>
    <lineage>
        <taxon>Bacteria</taxon>
        <taxon>Pseudomonadati</taxon>
        <taxon>Verrucomicrobiota</taxon>
        <taxon>Verrucomicrobiia</taxon>
        <taxon>Verrucomicrobiales</taxon>
        <taxon>Verrucomicrobiaceae</taxon>
        <taxon>Luteolibacter</taxon>
    </lineage>
</organism>
<dbReference type="RefSeq" id="WP_264489416.1">
    <property type="nucleotide sequence ID" value="NZ_JAPDDT010000013.1"/>
</dbReference>
<sequence length="72" mass="8563">MIALAEIRELPLHDKLRMMEALWDGIAPQEDELEVPEWHKEILDHRDRMVVEGKAVFIDWEVAKQQIRDEIS</sequence>
<gene>
    <name evidence="1" type="ORF">OKA05_22305</name>
</gene>
<accession>A0ABT3GP64</accession>
<dbReference type="Proteomes" id="UP001320876">
    <property type="component" value="Unassembled WGS sequence"/>
</dbReference>
<reference evidence="1 2" key="1">
    <citation type="submission" date="2022-10" db="EMBL/GenBank/DDBJ databases">
        <title>Luteolibacter arcticus strain CCTCC AB 2014275, whole genome shotgun sequencing project.</title>
        <authorList>
            <person name="Zhao G."/>
            <person name="Shen L."/>
        </authorList>
    </citation>
    <scope>NUCLEOTIDE SEQUENCE [LARGE SCALE GENOMIC DNA]</scope>
    <source>
        <strain evidence="1 2">CCTCC AB 2014275</strain>
    </source>
</reference>
<protein>
    <submittedName>
        <fullName evidence="1">Addiction module protein</fullName>
    </submittedName>
</protein>
<evidence type="ECO:0000313" key="2">
    <source>
        <dbReference type="Proteomes" id="UP001320876"/>
    </source>
</evidence>
<evidence type="ECO:0000313" key="1">
    <source>
        <dbReference type="EMBL" id="MCW1925309.1"/>
    </source>
</evidence>
<dbReference type="Pfam" id="PF09720">
    <property type="entry name" value="Unstab_antitox"/>
    <property type="match status" value="1"/>
</dbReference>
<keyword evidence="2" id="KW-1185">Reference proteome</keyword>
<dbReference type="InterPro" id="IPR013406">
    <property type="entry name" value="CHP02574_addiction_mod"/>
</dbReference>
<proteinExistence type="predicted"/>
<name>A0ABT3GP64_9BACT</name>
<dbReference type="EMBL" id="JAPDDT010000013">
    <property type="protein sequence ID" value="MCW1925309.1"/>
    <property type="molecule type" value="Genomic_DNA"/>
</dbReference>